<name>A0A0F5PVF0_9HYPH</name>
<keyword evidence="4" id="KW-0812">Transmembrane</keyword>
<dbReference type="GO" id="GO:0005886">
    <property type="term" value="C:plasma membrane"/>
    <property type="evidence" value="ECO:0007669"/>
    <property type="project" value="TreeGrafter"/>
</dbReference>
<dbReference type="SMART" id="SM00283">
    <property type="entry name" value="MA"/>
    <property type="match status" value="1"/>
</dbReference>
<evidence type="ECO:0000256" key="1">
    <source>
        <dbReference type="ARBA" id="ARBA00022500"/>
    </source>
</evidence>
<dbReference type="Proteomes" id="UP000182258">
    <property type="component" value="Unassembled WGS sequence"/>
</dbReference>
<feature type="domain" description="Methyl-accepting transducer" evidence="5">
    <location>
        <begin position="360"/>
        <end position="506"/>
    </location>
</feature>
<dbReference type="OrthoDB" id="7958724at2"/>
<evidence type="ECO:0000259" key="5">
    <source>
        <dbReference type="PROSITE" id="PS50111"/>
    </source>
</evidence>
<dbReference type="InterPro" id="IPR004089">
    <property type="entry name" value="MCPsignal_dom"/>
</dbReference>
<evidence type="ECO:0000313" key="8">
    <source>
        <dbReference type="EMBL" id="SFC51664.1"/>
    </source>
</evidence>
<reference evidence="7 9" key="1">
    <citation type="submission" date="2015-03" db="EMBL/GenBank/DDBJ databases">
        <authorList>
            <person name="Lepp D."/>
            <person name="Hassan Y.I."/>
            <person name="Li X.-Z."/>
            <person name="Zhou T."/>
        </authorList>
    </citation>
    <scope>NUCLEOTIDE SEQUENCE [LARGE SCALE GENOMIC DNA]</scope>
    <source>
        <strain evidence="7 9">Cr7-05</strain>
    </source>
</reference>
<dbReference type="Proteomes" id="UP000033519">
    <property type="component" value="Unassembled WGS sequence"/>
</dbReference>
<dbReference type="PANTHER" id="PTHR43531">
    <property type="entry name" value="PROTEIN ICFG"/>
    <property type="match status" value="1"/>
</dbReference>
<sequence>MPNLRLALIAAIPWLGAVALAAGLLPALGSGMVWLASVAALMLIALSVMLAMAVRRSRQDGEMLAALALAAGLSERAGEALTIDAIIIRLERRLEKAHLFKSTIASLNQPALLVDGQGSILAVSQGATTLAKGAVEGATLDALFGPGYLSSGGGAAKETMMTLGDARFIVKRQDVAQGRYLLELVPAGMYIEDDDLDAFAAALAGGQTGFRFTTALAATRPVLAALNKGMASIDQGLRQLEGVAAGDGDLPDALDGPLGALAVRLDDFTRAMAEQLEDERDLRGSLEQRLGKVGQLLDNFEQRAAHFGSQSDANRADAGMTGKALADGTGRLRQTRVIGRAAQDLAGELDLAARRTHTLVDEIDRMTQEIDQMVQAIEDVSFRTNLLALNAAVEAARAGEKGAGFAVVADEVRQLAQITNRSAKDIRAVVKRGRAQSETGAVEAMMLQKMIAGLDSHLRNLSNETDTIALTLDEGEVALRRLTGRMASFGDVVERKPAPLTKRATA</sequence>
<dbReference type="PATRIC" id="fig|728005.3.peg.686"/>
<gene>
    <name evidence="8" type="ORF">SAMN04488059_10679</name>
    <name evidence="7" type="ORF">WH91_12620</name>
</gene>
<evidence type="ECO:0000256" key="3">
    <source>
        <dbReference type="PROSITE-ProRule" id="PRU00284"/>
    </source>
</evidence>
<dbReference type="STRING" id="728005.SAMN04488059_10679"/>
<dbReference type="InterPro" id="IPR003660">
    <property type="entry name" value="HAMP_dom"/>
</dbReference>
<reference evidence="8 10" key="2">
    <citation type="submission" date="2016-10" db="EMBL/GenBank/DDBJ databases">
        <authorList>
            <person name="de Groot N.N."/>
        </authorList>
    </citation>
    <scope>NUCLEOTIDE SEQUENCE [LARGE SCALE GENOMIC DNA]</scope>
    <source>
        <strain evidence="8 10">CGMCC 1.10210</strain>
    </source>
</reference>
<keyword evidence="1" id="KW-0145">Chemotaxis</keyword>
<protein>
    <submittedName>
        <fullName evidence="8">Methyl-accepting chemotaxis protein</fullName>
    </submittedName>
</protein>
<evidence type="ECO:0000256" key="2">
    <source>
        <dbReference type="ARBA" id="ARBA00029447"/>
    </source>
</evidence>
<dbReference type="PROSITE" id="PS50111">
    <property type="entry name" value="CHEMOTAXIS_TRANSDUC_2"/>
    <property type="match status" value="1"/>
</dbReference>
<evidence type="ECO:0000259" key="6">
    <source>
        <dbReference type="PROSITE" id="PS50885"/>
    </source>
</evidence>
<dbReference type="SUPFAM" id="SSF58104">
    <property type="entry name" value="Methyl-accepting chemotaxis protein (MCP) signaling domain"/>
    <property type="match status" value="1"/>
</dbReference>
<dbReference type="PRINTS" id="PR00260">
    <property type="entry name" value="CHEMTRNSDUCR"/>
</dbReference>
<keyword evidence="9" id="KW-1185">Reference proteome</keyword>
<feature type="transmembrane region" description="Helical" evidence="4">
    <location>
        <begin position="31"/>
        <end position="54"/>
    </location>
</feature>
<dbReference type="InterPro" id="IPR051310">
    <property type="entry name" value="MCP_chemotaxis"/>
</dbReference>
<organism evidence="8 10">
    <name type="scientific">Devosia psychrophila</name>
    <dbReference type="NCBI Taxonomy" id="728005"/>
    <lineage>
        <taxon>Bacteria</taxon>
        <taxon>Pseudomonadati</taxon>
        <taxon>Pseudomonadota</taxon>
        <taxon>Alphaproteobacteria</taxon>
        <taxon>Hyphomicrobiales</taxon>
        <taxon>Devosiaceae</taxon>
        <taxon>Devosia</taxon>
    </lineage>
</organism>
<evidence type="ECO:0000313" key="10">
    <source>
        <dbReference type="Proteomes" id="UP000182258"/>
    </source>
</evidence>
<dbReference type="GO" id="GO:0007165">
    <property type="term" value="P:signal transduction"/>
    <property type="evidence" value="ECO:0007669"/>
    <property type="project" value="UniProtKB-KW"/>
</dbReference>
<dbReference type="PANTHER" id="PTHR43531:SF11">
    <property type="entry name" value="METHYL-ACCEPTING CHEMOTAXIS PROTEIN 3"/>
    <property type="match status" value="1"/>
</dbReference>
<dbReference type="PROSITE" id="PS50885">
    <property type="entry name" value="HAMP"/>
    <property type="match status" value="1"/>
</dbReference>
<proteinExistence type="inferred from homology"/>
<dbReference type="Pfam" id="PF00015">
    <property type="entry name" value="MCPsignal"/>
    <property type="match status" value="1"/>
</dbReference>
<dbReference type="EMBL" id="LAPV01000129">
    <property type="protein sequence ID" value="KKC32667.1"/>
    <property type="molecule type" value="Genomic_DNA"/>
</dbReference>
<dbReference type="RefSeq" id="WP_046171360.1">
    <property type="nucleotide sequence ID" value="NZ_FOMB01000006.1"/>
</dbReference>
<dbReference type="GO" id="GO:0004888">
    <property type="term" value="F:transmembrane signaling receptor activity"/>
    <property type="evidence" value="ECO:0007669"/>
    <property type="project" value="InterPro"/>
</dbReference>
<evidence type="ECO:0000313" key="7">
    <source>
        <dbReference type="EMBL" id="KKC32667.1"/>
    </source>
</evidence>
<keyword evidence="4" id="KW-1133">Transmembrane helix</keyword>
<dbReference type="GO" id="GO:0006935">
    <property type="term" value="P:chemotaxis"/>
    <property type="evidence" value="ECO:0007669"/>
    <property type="project" value="UniProtKB-KW"/>
</dbReference>
<dbReference type="AlphaFoldDB" id="A0A0F5PVF0"/>
<evidence type="ECO:0000313" key="9">
    <source>
        <dbReference type="Proteomes" id="UP000033519"/>
    </source>
</evidence>
<keyword evidence="4" id="KW-0472">Membrane</keyword>
<dbReference type="Gene3D" id="1.10.287.950">
    <property type="entry name" value="Methyl-accepting chemotaxis protein"/>
    <property type="match status" value="1"/>
</dbReference>
<evidence type="ECO:0000256" key="4">
    <source>
        <dbReference type="SAM" id="Phobius"/>
    </source>
</evidence>
<dbReference type="EMBL" id="FOMB01000006">
    <property type="protein sequence ID" value="SFC51664.1"/>
    <property type="molecule type" value="Genomic_DNA"/>
</dbReference>
<dbReference type="InterPro" id="IPR004090">
    <property type="entry name" value="Chemotax_Me-accpt_rcpt"/>
</dbReference>
<comment type="similarity">
    <text evidence="2">Belongs to the methyl-accepting chemotaxis (MCP) protein family.</text>
</comment>
<feature type="domain" description="HAMP" evidence="6">
    <location>
        <begin position="329"/>
        <end position="382"/>
    </location>
</feature>
<keyword evidence="3" id="KW-0807">Transducer</keyword>
<accession>A0A0F5PVF0</accession>